<evidence type="ECO:0000313" key="1">
    <source>
        <dbReference type="EMBL" id="OCT52938.1"/>
    </source>
</evidence>
<dbReference type="InterPro" id="IPR025444">
    <property type="entry name" value="Monooxy_af470"/>
</dbReference>
<dbReference type="AlphaFoldDB" id="A0A1C1CWW4"/>
<dbReference type="VEuPathDB" id="FungiDB:G647_04280"/>
<dbReference type="SUPFAM" id="SSF54909">
    <property type="entry name" value="Dimeric alpha+beta barrel"/>
    <property type="match status" value="1"/>
</dbReference>
<keyword evidence="2" id="KW-1185">Reference proteome</keyword>
<dbReference type="Proteomes" id="UP000094526">
    <property type="component" value="Unassembled WGS sequence"/>
</dbReference>
<sequence length="324" mass="35559">MGVKTLFPPSAVKPRSQYAIGANIANGRTGAKKTGFGSLSGADVALLRDNFSVSTWLLLGGAIQVLLSFVFPRSYLAFPIVGLLGWRIVDAYLMHFGIKKNVWAEGVIEGKWSVGYPSEGETEIVHGKPGDNGPGAVMILGARSNSPLGMFGDGYKEVADRFHDMLVQLEDKAEESGFMGMSTWTSAGERPTSNELATISYWRSVEDIHNFALSPVHREAWNWWNDTVSKHKHVGIMHEVFALPERQGWEGIYINYQPTGLGMTTKAVESPEKGGQKLWINPIVDASRGVYRSSRGRMNRGDPEGKSNDSVIAKHPYTSAVLMQ</sequence>
<dbReference type="Pfam" id="PF13826">
    <property type="entry name" value="Monooxy_af470-like"/>
    <property type="match status" value="1"/>
</dbReference>
<reference evidence="2" key="1">
    <citation type="submission" date="2015-07" db="EMBL/GenBank/DDBJ databases">
        <authorList>
            <person name="Teixeira M.M."/>
            <person name="Souza R.C."/>
            <person name="Almeida L.G."/>
            <person name="Vicente V.A."/>
            <person name="de Hoog S."/>
            <person name="Bocca A.L."/>
            <person name="de Almeida S.R."/>
            <person name="Vasconcelos A.T."/>
            <person name="Felipe M.S."/>
        </authorList>
    </citation>
    <scope>NUCLEOTIDE SEQUENCE [LARGE SCALE GENOMIC DNA]</scope>
    <source>
        <strain evidence="2">KSF</strain>
    </source>
</reference>
<dbReference type="STRING" id="86049.A0A1C1CWW4"/>
<dbReference type="VEuPathDB" id="FungiDB:G647_04279"/>
<dbReference type="InterPro" id="IPR011008">
    <property type="entry name" value="Dimeric_a/b-barrel"/>
</dbReference>
<evidence type="ECO:0000313" key="2">
    <source>
        <dbReference type="Proteomes" id="UP000094526"/>
    </source>
</evidence>
<proteinExistence type="predicted"/>
<accession>A0A1C1CWW4</accession>
<gene>
    <name evidence="1" type="ORF">CLCR_10296</name>
</gene>
<dbReference type="EMBL" id="LGRB01000008">
    <property type="protein sequence ID" value="OCT52938.1"/>
    <property type="molecule type" value="Genomic_DNA"/>
</dbReference>
<protein>
    <recommendedName>
        <fullName evidence="3">Monooxygenase</fullName>
    </recommendedName>
</protein>
<organism evidence="1 2">
    <name type="scientific">Cladophialophora carrionii</name>
    <dbReference type="NCBI Taxonomy" id="86049"/>
    <lineage>
        <taxon>Eukaryota</taxon>
        <taxon>Fungi</taxon>
        <taxon>Dikarya</taxon>
        <taxon>Ascomycota</taxon>
        <taxon>Pezizomycotina</taxon>
        <taxon>Eurotiomycetes</taxon>
        <taxon>Chaetothyriomycetidae</taxon>
        <taxon>Chaetothyriales</taxon>
        <taxon>Herpotrichiellaceae</taxon>
        <taxon>Cladophialophora</taxon>
    </lineage>
</organism>
<dbReference type="Gene3D" id="3.30.70.100">
    <property type="match status" value="1"/>
</dbReference>
<name>A0A1C1CWW4_9EURO</name>
<comment type="caution">
    <text evidence="1">The sequence shown here is derived from an EMBL/GenBank/DDBJ whole genome shotgun (WGS) entry which is preliminary data.</text>
</comment>
<dbReference type="VEuPathDB" id="FungiDB:CLCR_10296"/>
<dbReference type="OrthoDB" id="3202396at2759"/>
<evidence type="ECO:0008006" key="3">
    <source>
        <dbReference type="Google" id="ProtNLM"/>
    </source>
</evidence>